<evidence type="ECO:0008006" key="4">
    <source>
        <dbReference type="Google" id="ProtNLM"/>
    </source>
</evidence>
<feature type="transmembrane region" description="Helical" evidence="1">
    <location>
        <begin position="30"/>
        <end position="49"/>
    </location>
</feature>
<feature type="transmembrane region" description="Helical" evidence="1">
    <location>
        <begin position="134"/>
        <end position="152"/>
    </location>
</feature>
<reference evidence="2 3" key="1">
    <citation type="journal article" date="2020" name="ISME J.">
        <title>Uncovering the hidden diversity of litter-decomposition mechanisms in mushroom-forming fungi.</title>
        <authorList>
            <person name="Floudas D."/>
            <person name="Bentzer J."/>
            <person name="Ahren D."/>
            <person name="Johansson T."/>
            <person name="Persson P."/>
            <person name="Tunlid A."/>
        </authorList>
    </citation>
    <scope>NUCLEOTIDE SEQUENCE [LARGE SCALE GENOMIC DNA]</scope>
    <source>
        <strain evidence="2 3">CBS 101986</strain>
    </source>
</reference>
<evidence type="ECO:0000313" key="3">
    <source>
        <dbReference type="Proteomes" id="UP000567179"/>
    </source>
</evidence>
<dbReference type="OrthoDB" id="2332199at2759"/>
<keyword evidence="1" id="KW-0472">Membrane</keyword>
<protein>
    <recommendedName>
        <fullName evidence="4">Transmembrane protein</fullName>
    </recommendedName>
</protein>
<keyword evidence="1" id="KW-1133">Transmembrane helix</keyword>
<gene>
    <name evidence="2" type="ORF">D9619_002684</name>
</gene>
<keyword evidence="3" id="KW-1185">Reference proteome</keyword>
<organism evidence="2 3">
    <name type="scientific">Psilocybe cf. subviscida</name>
    <dbReference type="NCBI Taxonomy" id="2480587"/>
    <lineage>
        <taxon>Eukaryota</taxon>
        <taxon>Fungi</taxon>
        <taxon>Dikarya</taxon>
        <taxon>Basidiomycota</taxon>
        <taxon>Agaricomycotina</taxon>
        <taxon>Agaricomycetes</taxon>
        <taxon>Agaricomycetidae</taxon>
        <taxon>Agaricales</taxon>
        <taxon>Agaricineae</taxon>
        <taxon>Strophariaceae</taxon>
        <taxon>Psilocybe</taxon>
    </lineage>
</organism>
<dbReference type="AlphaFoldDB" id="A0A8H5ETH4"/>
<comment type="caution">
    <text evidence="2">The sequence shown here is derived from an EMBL/GenBank/DDBJ whole genome shotgun (WGS) entry which is preliminary data.</text>
</comment>
<feature type="transmembrane region" description="Helical" evidence="1">
    <location>
        <begin position="192"/>
        <end position="212"/>
    </location>
</feature>
<sequence length="348" mass="38674">MFVPNWSGIPPSHLPGSTIPTSISKGRLSILRALAVLSFTAYVYTQLHALSPPTPLPAIPKPYVPHEGFVAAFFAASALLNVYWLRQLFFKWDYAGDIIQLACGWDDTAASTTTSKAPFTFNATKRYGLSAAQVASLPVHILGNVFLTLWSLAWSNGYYLLAQGFLACNLTVQLYSVFILLHVEHDEFITPINFLTHIVVKTNAGLAILFMWRNWSLIDQVMSPQIAEMANSGIVFLLIVIGSGPDPILGICILYNLLALILGESHCEAWFHAFHWMMIVIIITLLVELHVSEQEDFTWLKGFGESSFASLKGTLPTYHTFPRDEEQKGGLHSSLVEDDAYARLLDQL</sequence>
<accession>A0A8H5ETH4</accession>
<evidence type="ECO:0000313" key="2">
    <source>
        <dbReference type="EMBL" id="KAF5311890.1"/>
    </source>
</evidence>
<proteinExistence type="predicted"/>
<feature type="transmembrane region" description="Helical" evidence="1">
    <location>
        <begin position="270"/>
        <end position="291"/>
    </location>
</feature>
<feature type="transmembrane region" description="Helical" evidence="1">
    <location>
        <begin position="232"/>
        <end position="258"/>
    </location>
</feature>
<dbReference type="Proteomes" id="UP000567179">
    <property type="component" value="Unassembled WGS sequence"/>
</dbReference>
<feature type="transmembrane region" description="Helical" evidence="1">
    <location>
        <begin position="69"/>
        <end position="85"/>
    </location>
</feature>
<evidence type="ECO:0000256" key="1">
    <source>
        <dbReference type="SAM" id="Phobius"/>
    </source>
</evidence>
<keyword evidence="1" id="KW-0812">Transmembrane</keyword>
<feature type="transmembrane region" description="Helical" evidence="1">
    <location>
        <begin position="158"/>
        <end position="180"/>
    </location>
</feature>
<dbReference type="EMBL" id="JAACJJ010000056">
    <property type="protein sequence ID" value="KAF5311890.1"/>
    <property type="molecule type" value="Genomic_DNA"/>
</dbReference>
<name>A0A8H5ETH4_9AGAR</name>